<protein>
    <submittedName>
        <fullName evidence="3">Nucleolar pre-ribosomal-associated protein 1-like</fullName>
    </submittedName>
</protein>
<keyword evidence="2" id="KW-1185">Reference proteome</keyword>
<dbReference type="InterPro" id="IPR039844">
    <property type="entry name" value="URB1"/>
</dbReference>
<evidence type="ECO:0000313" key="2">
    <source>
        <dbReference type="Proteomes" id="UP000001554"/>
    </source>
</evidence>
<gene>
    <name evidence="3" type="primary">LOC118422310</name>
</gene>
<dbReference type="GeneID" id="118422310"/>
<dbReference type="AlphaFoldDB" id="A0A9J7LML2"/>
<sequence>MPEAQRKKEGRRLVRQQVHEFLLELSCDFRNGINFHDKTLGTSGKNMNPVLHKFLLDLRQANRDPLEAELVIRVLKACPDLLNRYLSDVTFSFSPRPSAQWTDNMALLTEMGSKMCVPCLRRCL</sequence>
<dbReference type="Proteomes" id="UP000001554">
    <property type="component" value="Chromosome 9"/>
</dbReference>
<accession>A0A9J7LML2</accession>
<reference evidence="3" key="2">
    <citation type="submission" date="2025-08" db="UniProtKB">
        <authorList>
            <consortium name="RefSeq"/>
        </authorList>
    </citation>
    <scope>IDENTIFICATION</scope>
    <source>
        <strain evidence="3">S238N-H82</strain>
        <tissue evidence="3">Testes</tissue>
    </source>
</reference>
<feature type="domain" description="URB1 N-terminal" evidence="1">
    <location>
        <begin position="9"/>
        <end position="104"/>
    </location>
</feature>
<dbReference type="Pfam" id="PF11707">
    <property type="entry name" value="Npa1"/>
    <property type="match status" value="1"/>
</dbReference>
<dbReference type="RefSeq" id="XP_035685721.1">
    <property type="nucleotide sequence ID" value="XM_035829828.1"/>
</dbReference>
<name>A0A9J7LML2_BRAFL</name>
<evidence type="ECO:0000313" key="3">
    <source>
        <dbReference type="RefSeq" id="XP_035685721.1"/>
    </source>
</evidence>
<dbReference type="KEGG" id="bfo:118422310"/>
<evidence type="ECO:0000259" key="1">
    <source>
        <dbReference type="Pfam" id="PF11707"/>
    </source>
</evidence>
<dbReference type="PANTHER" id="PTHR13500:SF0">
    <property type="entry name" value="NUCLEOLAR PRE-RIBOSOMAL-ASSOCIATED PROTEIN 1"/>
    <property type="match status" value="1"/>
</dbReference>
<organism evidence="2 3">
    <name type="scientific">Branchiostoma floridae</name>
    <name type="common">Florida lancelet</name>
    <name type="synonym">Amphioxus</name>
    <dbReference type="NCBI Taxonomy" id="7739"/>
    <lineage>
        <taxon>Eukaryota</taxon>
        <taxon>Metazoa</taxon>
        <taxon>Chordata</taxon>
        <taxon>Cephalochordata</taxon>
        <taxon>Leptocardii</taxon>
        <taxon>Amphioxiformes</taxon>
        <taxon>Branchiostomatidae</taxon>
        <taxon>Branchiostoma</taxon>
    </lineage>
</organism>
<dbReference type="PANTHER" id="PTHR13500">
    <property type="entry name" value="NUCLEOLAR PRERIBOSOMAL-ASSOCIATED PROTEIN 1"/>
    <property type="match status" value="1"/>
</dbReference>
<reference evidence="2" key="1">
    <citation type="journal article" date="2020" name="Nat. Ecol. Evol.">
        <title>Deeply conserved synteny resolves early events in vertebrate evolution.</title>
        <authorList>
            <person name="Simakov O."/>
            <person name="Marletaz F."/>
            <person name="Yue J.X."/>
            <person name="O'Connell B."/>
            <person name="Jenkins J."/>
            <person name="Brandt A."/>
            <person name="Calef R."/>
            <person name="Tung C.H."/>
            <person name="Huang T.K."/>
            <person name="Schmutz J."/>
            <person name="Satoh N."/>
            <person name="Yu J.K."/>
            <person name="Putnam N.H."/>
            <person name="Green R.E."/>
            <person name="Rokhsar D.S."/>
        </authorList>
    </citation>
    <scope>NUCLEOTIDE SEQUENCE [LARGE SCALE GENOMIC DNA]</scope>
    <source>
        <strain evidence="2">S238N-H82</strain>
    </source>
</reference>
<dbReference type="InterPro" id="IPR021714">
    <property type="entry name" value="URB1_N"/>
</dbReference>
<proteinExistence type="predicted"/>
<dbReference type="OrthoDB" id="72892at2759"/>